<organism evidence="2 3">
    <name type="scientific">Bifidobacterium phasiani</name>
    <dbReference type="NCBI Taxonomy" id="2834431"/>
    <lineage>
        <taxon>Bacteria</taxon>
        <taxon>Bacillati</taxon>
        <taxon>Actinomycetota</taxon>
        <taxon>Actinomycetes</taxon>
        <taxon>Bifidobacteriales</taxon>
        <taxon>Bifidobacteriaceae</taxon>
        <taxon>Bifidobacterium</taxon>
    </lineage>
</organism>
<gene>
    <name evidence="2" type="ORF">KIH73_00875</name>
</gene>
<evidence type="ECO:0000313" key="2">
    <source>
        <dbReference type="EMBL" id="MBW3081947.1"/>
    </source>
</evidence>
<protein>
    <submittedName>
        <fullName evidence="2">GNAT family N-acetyltransferase</fullName>
    </submittedName>
</protein>
<name>A0ABS6W892_9BIFI</name>
<proteinExistence type="predicted"/>
<sequence length="161" mass="17543">MPLHRVRMSRSLSESDIGKVCDNVVSIDDVDERCLAVLMLSAYRGTVDDEGETLDDALTELRLVRNGAYGPVITAASGVIIREGEPMSVIITTEYGLKPLICYVFTNPAVQRHGLATMLIQRACAALAAEGWTNVELAVTIGSAGERLYRRLGFTQIRDAD</sequence>
<dbReference type="PROSITE" id="PS51186">
    <property type="entry name" value="GNAT"/>
    <property type="match status" value="1"/>
</dbReference>
<dbReference type="EMBL" id="JAHBBD010000001">
    <property type="protein sequence ID" value="MBW3081947.1"/>
    <property type="molecule type" value="Genomic_DNA"/>
</dbReference>
<keyword evidence="3" id="KW-1185">Reference proteome</keyword>
<accession>A0ABS6W892</accession>
<dbReference type="InterPro" id="IPR000182">
    <property type="entry name" value="GNAT_dom"/>
</dbReference>
<evidence type="ECO:0000259" key="1">
    <source>
        <dbReference type="PROSITE" id="PS51186"/>
    </source>
</evidence>
<dbReference type="RefSeq" id="WP_219079625.1">
    <property type="nucleotide sequence ID" value="NZ_JAHBBD010000001.1"/>
</dbReference>
<reference evidence="2 3" key="1">
    <citation type="submission" date="2021-05" db="EMBL/GenBank/DDBJ databases">
        <title>Phylogenetic classification of ten novel species belonging to the genus Bifidobacterium comprising B. colchicus sp. nov., B. abeli sp. nov., B. bicoloris sp. nov., B. guerezis sp. nov., B. rosaliae sp. nov., B. santillanensis sp. nov., B. argentati sp. nov., B. amazzoni sp. nov., B. pluviali sp. nov., and B. pinnaculum sp. nov.</title>
        <authorList>
            <person name="Lugli G.A."/>
            <person name="Ruiz Garcia L."/>
            <person name="Margolles A."/>
            <person name="Ventura M."/>
        </authorList>
    </citation>
    <scope>NUCLEOTIDE SEQUENCE [LARGE SCALE GENOMIC DNA]</scope>
    <source>
        <strain evidence="2 3">6T3</strain>
    </source>
</reference>
<feature type="domain" description="N-acetyltransferase" evidence="1">
    <location>
        <begin position="30"/>
        <end position="161"/>
    </location>
</feature>
<evidence type="ECO:0000313" key="3">
    <source>
        <dbReference type="Proteomes" id="UP000812844"/>
    </source>
</evidence>
<dbReference type="CDD" id="cd04301">
    <property type="entry name" value="NAT_SF"/>
    <property type="match status" value="1"/>
</dbReference>
<dbReference type="Pfam" id="PF13508">
    <property type="entry name" value="Acetyltransf_7"/>
    <property type="match status" value="1"/>
</dbReference>
<dbReference type="Proteomes" id="UP000812844">
    <property type="component" value="Unassembled WGS sequence"/>
</dbReference>
<comment type="caution">
    <text evidence="2">The sequence shown here is derived from an EMBL/GenBank/DDBJ whole genome shotgun (WGS) entry which is preliminary data.</text>
</comment>